<evidence type="ECO:0000256" key="2">
    <source>
        <dbReference type="ARBA" id="ARBA00022692"/>
    </source>
</evidence>
<keyword evidence="4 5" id="KW-0472">Membrane</keyword>
<comment type="subcellular location">
    <subcellularLocation>
        <location evidence="1">Membrane</location>
        <topology evidence="1">Multi-pass membrane protein</topology>
    </subcellularLocation>
</comment>
<keyword evidence="2 5" id="KW-0812">Transmembrane</keyword>
<evidence type="ECO:0000256" key="1">
    <source>
        <dbReference type="ARBA" id="ARBA00004141"/>
    </source>
</evidence>
<dbReference type="AlphaFoldDB" id="S3BPZ4"/>
<reference evidence="7 8" key="1">
    <citation type="journal article" date="2013" name="BMC Genomics">
        <title>The genome and transcriptome of the pine saprophyte Ophiostoma piceae, and a comparison with the bark beetle-associated pine pathogen Grosmannia clavigera.</title>
        <authorList>
            <person name="Haridas S."/>
            <person name="Wang Y."/>
            <person name="Lim L."/>
            <person name="Massoumi Alamouti S."/>
            <person name="Jackman S."/>
            <person name="Docking R."/>
            <person name="Robertson G."/>
            <person name="Birol I."/>
            <person name="Bohlmann J."/>
            <person name="Breuil C."/>
        </authorList>
    </citation>
    <scope>NUCLEOTIDE SEQUENCE [LARGE SCALE GENOMIC DNA]</scope>
    <source>
        <strain evidence="7 8">UAMH 11346</strain>
    </source>
</reference>
<dbReference type="GO" id="GO:0005886">
    <property type="term" value="C:plasma membrane"/>
    <property type="evidence" value="ECO:0007669"/>
    <property type="project" value="TreeGrafter"/>
</dbReference>
<dbReference type="PANTHER" id="PTHR23502">
    <property type="entry name" value="MAJOR FACILITATOR SUPERFAMILY"/>
    <property type="match status" value="1"/>
</dbReference>
<dbReference type="PROSITE" id="PS50850">
    <property type="entry name" value="MFS"/>
    <property type="match status" value="1"/>
</dbReference>
<dbReference type="PANTHER" id="PTHR23502:SF139">
    <property type="entry name" value="MAJOR FACILITATOR SUPERFAMILY (MFS) PROFILE DOMAIN-CONTAINING PROTEIN-RELATED"/>
    <property type="match status" value="1"/>
</dbReference>
<dbReference type="EMBL" id="KE148168">
    <property type="protein sequence ID" value="EPE03409.1"/>
    <property type="molecule type" value="Genomic_DNA"/>
</dbReference>
<dbReference type="Gene3D" id="1.20.1250.20">
    <property type="entry name" value="MFS general substrate transporter like domains"/>
    <property type="match status" value="1"/>
</dbReference>
<dbReference type="InterPro" id="IPR011701">
    <property type="entry name" value="MFS"/>
</dbReference>
<dbReference type="HOGENOM" id="CLU_008455_13_7_1"/>
<feature type="transmembrane region" description="Helical" evidence="5">
    <location>
        <begin position="453"/>
        <end position="475"/>
    </location>
</feature>
<evidence type="ECO:0000259" key="6">
    <source>
        <dbReference type="PROSITE" id="PS50850"/>
    </source>
</evidence>
<dbReference type="InterPro" id="IPR036259">
    <property type="entry name" value="MFS_trans_sf"/>
</dbReference>
<dbReference type="SUPFAM" id="SSF103473">
    <property type="entry name" value="MFS general substrate transporter"/>
    <property type="match status" value="1"/>
</dbReference>
<feature type="transmembrane region" description="Helical" evidence="5">
    <location>
        <begin position="315"/>
        <end position="336"/>
    </location>
</feature>
<feature type="transmembrane region" description="Helical" evidence="5">
    <location>
        <begin position="146"/>
        <end position="166"/>
    </location>
</feature>
<organism evidence="7 8">
    <name type="scientific">Ophiostoma piceae (strain UAMH 11346)</name>
    <name type="common">Sap stain fungus</name>
    <dbReference type="NCBI Taxonomy" id="1262450"/>
    <lineage>
        <taxon>Eukaryota</taxon>
        <taxon>Fungi</taxon>
        <taxon>Dikarya</taxon>
        <taxon>Ascomycota</taxon>
        <taxon>Pezizomycotina</taxon>
        <taxon>Sordariomycetes</taxon>
        <taxon>Sordariomycetidae</taxon>
        <taxon>Ophiostomatales</taxon>
        <taxon>Ophiostomataceae</taxon>
        <taxon>Ophiostoma</taxon>
    </lineage>
</organism>
<dbReference type="InterPro" id="IPR020846">
    <property type="entry name" value="MFS_dom"/>
</dbReference>
<dbReference type="OMA" id="WHWITGQ"/>
<evidence type="ECO:0000256" key="4">
    <source>
        <dbReference type="ARBA" id="ARBA00023136"/>
    </source>
</evidence>
<feature type="transmembrane region" description="Helical" evidence="5">
    <location>
        <begin position="206"/>
        <end position="229"/>
    </location>
</feature>
<accession>S3BPZ4</accession>
<dbReference type="eggNOG" id="KOG0255">
    <property type="taxonomic scope" value="Eukaryota"/>
</dbReference>
<sequence>MDRFDEEKMAGVAAAPAAMAEKAASYDSDNKGTATDAAPDAQAATSQAFRLDPYGIPLYPPPTDDDHDPLNWSRAYKYAILFVVCYATFLAVYMTCTSNEAFFLLQEQFDATYSQVNWTFAIPSLGLAAGPLLLCSVADSHGRRPVLIFGTILTMIATGCTTIRSLSYGGYMAFRFLQGIGAGPPVVLGFSIIRDISWEHERGVNIGIWVMALDIGGVLGALVGGFTAATGPFWANYHVAIGYGVLLLLEVFFLPETLYPRDKVLAMAENGEDLQALRRTKDIKPWTFMKIPGVPHPRPEQALIRFVKCFAHPRLLLAILPYLFFEYWWICSYLTMLPTAYEQYSTQVQGLLFIGLILGTVLAEVFVSGRLSDTIVSRLALRNNNVRTPEMRIYLGYPGAVLGAAGAIIWGLSIDRNWHWITGQVAFVLFSAGMQLGNSVVSTYIFDCYPDAVVEVITFYSVLLNLSAFAEPWFINYWVEAVGYTWCFVTQGLITLLLIPAFFALQKFGPRLAKELKF</sequence>
<feature type="transmembrane region" description="Helical" evidence="5">
    <location>
        <begin position="115"/>
        <end position="134"/>
    </location>
</feature>
<feature type="domain" description="Major facilitator superfamily (MFS) profile" evidence="6">
    <location>
        <begin position="80"/>
        <end position="509"/>
    </location>
</feature>
<gene>
    <name evidence="7" type="ORF">F503_07712</name>
</gene>
<keyword evidence="8" id="KW-1185">Reference proteome</keyword>
<dbReference type="Proteomes" id="UP000016923">
    <property type="component" value="Unassembled WGS sequence"/>
</dbReference>
<dbReference type="STRING" id="1262450.S3BPZ4"/>
<feature type="transmembrane region" description="Helical" evidence="5">
    <location>
        <begin position="172"/>
        <end position="194"/>
    </location>
</feature>
<dbReference type="VEuPathDB" id="FungiDB:F503_07712"/>
<evidence type="ECO:0000256" key="3">
    <source>
        <dbReference type="ARBA" id="ARBA00022989"/>
    </source>
</evidence>
<evidence type="ECO:0000256" key="5">
    <source>
        <dbReference type="SAM" id="Phobius"/>
    </source>
</evidence>
<dbReference type="GO" id="GO:0022857">
    <property type="term" value="F:transmembrane transporter activity"/>
    <property type="evidence" value="ECO:0007669"/>
    <property type="project" value="InterPro"/>
</dbReference>
<feature type="transmembrane region" description="Helical" evidence="5">
    <location>
        <begin position="348"/>
        <end position="372"/>
    </location>
</feature>
<dbReference type="Pfam" id="PF07690">
    <property type="entry name" value="MFS_1"/>
    <property type="match status" value="1"/>
</dbReference>
<feature type="transmembrane region" description="Helical" evidence="5">
    <location>
        <begin position="78"/>
        <end position="95"/>
    </location>
</feature>
<name>S3BPZ4_OPHP1</name>
<keyword evidence="3 5" id="KW-1133">Transmembrane helix</keyword>
<feature type="transmembrane region" description="Helical" evidence="5">
    <location>
        <begin position="481"/>
        <end position="505"/>
    </location>
</feature>
<feature type="transmembrane region" description="Helical" evidence="5">
    <location>
        <begin position="235"/>
        <end position="254"/>
    </location>
</feature>
<dbReference type="OrthoDB" id="2585655at2759"/>
<proteinExistence type="predicted"/>
<feature type="transmembrane region" description="Helical" evidence="5">
    <location>
        <begin position="393"/>
        <end position="412"/>
    </location>
</feature>
<protein>
    <submittedName>
        <fullName evidence="7">Mfs transporter</fullName>
    </submittedName>
</protein>
<evidence type="ECO:0000313" key="7">
    <source>
        <dbReference type="EMBL" id="EPE03409.1"/>
    </source>
</evidence>
<feature type="transmembrane region" description="Helical" evidence="5">
    <location>
        <begin position="418"/>
        <end position="441"/>
    </location>
</feature>
<evidence type="ECO:0000313" key="8">
    <source>
        <dbReference type="Proteomes" id="UP000016923"/>
    </source>
</evidence>